<evidence type="ECO:0000313" key="3">
    <source>
        <dbReference type="Proteomes" id="UP000652761"/>
    </source>
</evidence>
<gene>
    <name evidence="2" type="ORF">Taro_054571</name>
</gene>
<reference evidence="2" key="1">
    <citation type="submission" date="2017-07" db="EMBL/GenBank/DDBJ databases">
        <title>Taro Niue Genome Assembly and Annotation.</title>
        <authorList>
            <person name="Atibalentja N."/>
            <person name="Keating K."/>
            <person name="Fields C.J."/>
        </authorList>
    </citation>
    <scope>NUCLEOTIDE SEQUENCE</scope>
    <source>
        <strain evidence="2">Niue_2</strain>
        <tissue evidence="2">Leaf</tissue>
    </source>
</reference>
<proteinExistence type="predicted"/>
<evidence type="ECO:0000313" key="2">
    <source>
        <dbReference type="EMBL" id="MQM21529.1"/>
    </source>
</evidence>
<sequence length="188" mass="20810">MSRAGWGRLTSGMGRRQPSASRSGRDRGLGRIPNRAMFLSRFLPNRAFASSTRPGRFCCGILGRFELLGRCWAGSRREDTMCSGGNAVRDSYLAFFMEVRESKRPHTRHLALSRVEAEGLHHRQCNFLTVVHLGGFGPIAGGGVMSGIREVVERSLERCNDPRTRTSAHAEDPIFAVAAHRSRDPEGL</sequence>
<dbReference type="Proteomes" id="UP000652761">
    <property type="component" value="Unassembled WGS sequence"/>
</dbReference>
<comment type="caution">
    <text evidence="2">The sequence shown here is derived from an EMBL/GenBank/DDBJ whole genome shotgun (WGS) entry which is preliminary data.</text>
</comment>
<accession>A0A843XP73</accession>
<dbReference type="EMBL" id="NMUH01011162">
    <property type="protein sequence ID" value="MQM21529.1"/>
    <property type="molecule type" value="Genomic_DNA"/>
</dbReference>
<protein>
    <submittedName>
        <fullName evidence="2">Uncharacterized protein</fullName>
    </submittedName>
</protein>
<keyword evidence="3" id="KW-1185">Reference proteome</keyword>
<feature type="region of interest" description="Disordered" evidence="1">
    <location>
        <begin position="1"/>
        <end position="29"/>
    </location>
</feature>
<dbReference type="AlphaFoldDB" id="A0A843XP73"/>
<name>A0A843XP73_COLES</name>
<organism evidence="2 3">
    <name type="scientific">Colocasia esculenta</name>
    <name type="common">Wild taro</name>
    <name type="synonym">Arum esculentum</name>
    <dbReference type="NCBI Taxonomy" id="4460"/>
    <lineage>
        <taxon>Eukaryota</taxon>
        <taxon>Viridiplantae</taxon>
        <taxon>Streptophyta</taxon>
        <taxon>Embryophyta</taxon>
        <taxon>Tracheophyta</taxon>
        <taxon>Spermatophyta</taxon>
        <taxon>Magnoliopsida</taxon>
        <taxon>Liliopsida</taxon>
        <taxon>Araceae</taxon>
        <taxon>Aroideae</taxon>
        <taxon>Colocasieae</taxon>
        <taxon>Colocasia</taxon>
    </lineage>
</organism>
<evidence type="ECO:0000256" key="1">
    <source>
        <dbReference type="SAM" id="MobiDB-lite"/>
    </source>
</evidence>